<dbReference type="EMBL" id="JACCAB010000001">
    <property type="protein sequence ID" value="NYG06691.1"/>
    <property type="molecule type" value="Genomic_DNA"/>
</dbReference>
<comment type="caution">
    <text evidence="3">The sequence shown here is derived from an EMBL/GenBank/DDBJ whole genome shotgun (WGS) entry which is preliminary data.</text>
</comment>
<keyword evidence="4" id="KW-1185">Reference proteome</keyword>
<feature type="domain" description="SPW repeat-containing integral membrane" evidence="2">
    <location>
        <begin position="11"/>
        <end position="104"/>
    </location>
</feature>
<gene>
    <name evidence="3" type="ORF">BJ986_001178</name>
</gene>
<dbReference type="Pfam" id="PF03779">
    <property type="entry name" value="SPW"/>
    <property type="match status" value="1"/>
</dbReference>
<dbReference type="InterPro" id="IPR005530">
    <property type="entry name" value="SPW"/>
</dbReference>
<evidence type="ECO:0000313" key="3">
    <source>
        <dbReference type="EMBL" id="NYG06691.1"/>
    </source>
</evidence>
<accession>A0A852WGN6</accession>
<feature type="transmembrane region" description="Helical" evidence="1">
    <location>
        <begin position="12"/>
        <end position="29"/>
    </location>
</feature>
<keyword evidence="1" id="KW-0472">Membrane</keyword>
<evidence type="ECO:0000256" key="1">
    <source>
        <dbReference type="SAM" id="Phobius"/>
    </source>
</evidence>
<feature type="transmembrane region" description="Helical" evidence="1">
    <location>
        <begin position="35"/>
        <end position="52"/>
    </location>
</feature>
<keyword evidence="1" id="KW-1133">Transmembrane helix</keyword>
<feature type="transmembrane region" description="Helical" evidence="1">
    <location>
        <begin position="64"/>
        <end position="84"/>
    </location>
</feature>
<dbReference type="AlphaFoldDB" id="A0A852WGN6"/>
<proteinExistence type="predicted"/>
<evidence type="ECO:0000313" key="4">
    <source>
        <dbReference type="Proteomes" id="UP000573599"/>
    </source>
</evidence>
<name>A0A852WGN6_9MICO</name>
<feature type="transmembrane region" description="Helical" evidence="1">
    <location>
        <begin position="90"/>
        <end position="109"/>
    </location>
</feature>
<evidence type="ECO:0000259" key="2">
    <source>
        <dbReference type="Pfam" id="PF03779"/>
    </source>
</evidence>
<sequence length="122" mass="12987">MTTMKRWTHPQDLVALIAGAYAALSPLWTTTTTRATTTMVVLGAITAVLALIELVRPDMMSIEGLTALMGALMVAAPWIMGFSGTRPISWTAWIVGAVVLVVGAADLQVTRSHHRGTMATSH</sequence>
<protein>
    <submittedName>
        <fullName evidence="3">Uncharacterized membrane protein HdeD (DUF308 family)</fullName>
    </submittedName>
</protein>
<keyword evidence="1" id="KW-0812">Transmembrane</keyword>
<reference evidence="3 4" key="1">
    <citation type="submission" date="2020-07" db="EMBL/GenBank/DDBJ databases">
        <title>Sequencing the genomes of 1000 actinobacteria strains.</title>
        <authorList>
            <person name="Klenk H.-P."/>
        </authorList>
    </citation>
    <scope>NUCLEOTIDE SEQUENCE [LARGE SCALE GENOMIC DNA]</scope>
    <source>
        <strain evidence="3 4">DSM 23987</strain>
    </source>
</reference>
<dbReference type="Proteomes" id="UP000573599">
    <property type="component" value="Unassembled WGS sequence"/>
</dbReference>
<organism evidence="3 4">
    <name type="scientific">Pedococcus badiiscoriae</name>
    <dbReference type="NCBI Taxonomy" id="642776"/>
    <lineage>
        <taxon>Bacteria</taxon>
        <taxon>Bacillati</taxon>
        <taxon>Actinomycetota</taxon>
        <taxon>Actinomycetes</taxon>
        <taxon>Micrococcales</taxon>
        <taxon>Intrasporangiaceae</taxon>
        <taxon>Pedococcus</taxon>
    </lineage>
</organism>